<dbReference type="Proteomes" id="UP001189122">
    <property type="component" value="Unassembled WGS sequence"/>
</dbReference>
<dbReference type="GO" id="GO:0045010">
    <property type="term" value="P:actin nucleation"/>
    <property type="evidence" value="ECO:0007669"/>
    <property type="project" value="InterPro"/>
</dbReference>
<dbReference type="PANTHER" id="PTHR23213:SF368">
    <property type="entry name" value="HISTONE H3-K79 METHYLTRANSFERASE"/>
    <property type="match status" value="1"/>
</dbReference>
<evidence type="ECO:0000256" key="5">
    <source>
        <dbReference type="SAM" id="MobiDB-lite"/>
    </source>
</evidence>
<dbReference type="PANTHER" id="PTHR23213">
    <property type="entry name" value="FORMIN-RELATED"/>
    <property type="match status" value="1"/>
</dbReference>
<dbReference type="EMBL" id="CACRZD030000011">
    <property type="protein sequence ID" value="CAA6667751.1"/>
    <property type="molecule type" value="Genomic_DNA"/>
</dbReference>
<feature type="domain" description="FH2" evidence="6">
    <location>
        <begin position="96"/>
        <end position="475"/>
    </location>
</feature>
<dbReference type="GO" id="GO:0051015">
    <property type="term" value="F:actin filament binding"/>
    <property type="evidence" value="ECO:0007669"/>
    <property type="project" value="InterPro"/>
</dbReference>
<evidence type="ECO:0000313" key="7">
    <source>
        <dbReference type="EMBL" id="CAA2628503.1"/>
    </source>
</evidence>
<evidence type="ECO:0000256" key="1">
    <source>
        <dbReference type="ARBA" id="ARBA00004167"/>
    </source>
</evidence>
<evidence type="ECO:0000259" key="6">
    <source>
        <dbReference type="PROSITE" id="PS51444"/>
    </source>
</evidence>
<gene>
    <name evidence="7" type="ORF">SI7747_11014145</name>
</gene>
<name>A0A7I8JCN2_SPIIN</name>
<accession>A0A7I8JCN2</accession>
<dbReference type="SMART" id="SM00498">
    <property type="entry name" value="FH2"/>
    <property type="match status" value="1"/>
</dbReference>
<comment type="subcellular location">
    <subcellularLocation>
        <location evidence="1">Membrane</location>
        <topology evidence="1">Single-pass membrane protein</topology>
    </subcellularLocation>
</comment>
<dbReference type="InterPro" id="IPR042201">
    <property type="entry name" value="FH2_Formin_sf"/>
</dbReference>
<organism evidence="7">
    <name type="scientific">Spirodela intermedia</name>
    <name type="common">Intermediate duckweed</name>
    <dbReference type="NCBI Taxonomy" id="51605"/>
    <lineage>
        <taxon>Eukaryota</taxon>
        <taxon>Viridiplantae</taxon>
        <taxon>Streptophyta</taxon>
        <taxon>Embryophyta</taxon>
        <taxon>Tracheophyta</taxon>
        <taxon>Spermatophyta</taxon>
        <taxon>Magnoliopsida</taxon>
        <taxon>Liliopsida</taxon>
        <taxon>Araceae</taxon>
        <taxon>Lemnoideae</taxon>
        <taxon>Spirodela</taxon>
    </lineage>
</organism>
<feature type="compositionally biased region" description="Low complexity" evidence="5">
    <location>
        <begin position="1"/>
        <end position="35"/>
    </location>
</feature>
<dbReference type="Pfam" id="PF02181">
    <property type="entry name" value="FH2"/>
    <property type="match status" value="1"/>
</dbReference>
<reference evidence="7 8" key="1">
    <citation type="submission" date="2019-12" db="EMBL/GenBank/DDBJ databases">
        <authorList>
            <person name="Scholz U."/>
            <person name="Mascher M."/>
            <person name="Fiebig A."/>
        </authorList>
    </citation>
    <scope>NUCLEOTIDE SEQUENCE</scope>
</reference>
<dbReference type="InterPro" id="IPR027643">
    <property type="entry name" value="Formin-like_plant"/>
</dbReference>
<evidence type="ECO:0000256" key="2">
    <source>
        <dbReference type="ARBA" id="ARBA00022729"/>
    </source>
</evidence>
<dbReference type="AlphaFoldDB" id="A0A7I8JCN2"/>
<protein>
    <recommendedName>
        <fullName evidence="4">Formin-like protein</fullName>
    </recommendedName>
</protein>
<dbReference type="EMBL" id="LR743598">
    <property type="protein sequence ID" value="CAA2628503.1"/>
    <property type="molecule type" value="Genomic_DNA"/>
</dbReference>
<feature type="compositionally biased region" description="Pro residues" evidence="5">
    <location>
        <begin position="36"/>
        <end position="54"/>
    </location>
</feature>
<evidence type="ECO:0000256" key="4">
    <source>
        <dbReference type="RuleBase" id="RU361260"/>
    </source>
</evidence>
<evidence type="ECO:0000256" key="3">
    <source>
        <dbReference type="ARBA" id="ARBA00025793"/>
    </source>
</evidence>
<sequence length="482" mass="50806">MEKCGLPSSALSSPSCPSSYSASSPSPSSPEGSLLPSPPPRAPPPPPPPPPPPALRLRERKGSRRPAGEPPVLTSPRPSGMISMAAIHPAESPKSSTEEAAPRPKLKPLHWDKVKASSDRAMVWDQLKTGSFQFNEEMMEALFAGAAAGRAAPPLPSPGRERRLLDPKKSQNVAILLRVLNLTKEEVCGALLEELGPELLETLLKMAPTGVEEARLRAQGDDDPSFKLDPAERFLKAVLDIPFAFKRLEAMLYTSRFDCDAATLCDSFQTLRDVLEAARGGAEDGNRMNVGTSRGGARAFKLDALLKLADVKGADGRTTLLHFVVQEIVRAEGARLAGGNAGGAGSLREELQLRRVGLQVVAGLGGELSNVKRAAAMDVEELRGGAAELAGGAGKVREVLRLDGGGGSGMRWKGERRLLAVKATAEYFHGEEAHPLRIFVVVRDFLAVLDRVCKEVGSPRLPPTAAGGHTSAGGGGGGAGIP</sequence>
<dbReference type="GO" id="GO:0016020">
    <property type="term" value="C:membrane"/>
    <property type="evidence" value="ECO:0007669"/>
    <property type="project" value="UniProtKB-SubCell"/>
</dbReference>
<dbReference type="InterPro" id="IPR015425">
    <property type="entry name" value="FH2_Formin"/>
</dbReference>
<proteinExistence type="inferred from homology"/>
<feature type="region of interest" description="Disordered" evidence="5">
    <location>
        <begin position="459"/>
        <end position="482"/>
    </location>
</feature>
<feature type="compositionally biased region" description="Gly residues" evidence="5">
    <location>
        <begin position="470"/>
        <end position="482"/>
    </location>
</feature>
<comment type="similarity">
    <text evidence="3">Belongs to the formin-like family. Class-I subfamily.</text>
</comment>
<evidence type="ECO:0000313" key="8">
    <source>
        <dbReference type="Proteomes" id="UP001189122"/>
    </source>
</evidence>
<keyword evidence="2" id="KW-0732">Signal</keyword>
<dbReference type="SUPFAM" id="SSF101447">
    <property type="entry name" value="Formin homology 2 domain (FH2 domain)"/>
    <property type="match status" value="1"/>
</dbReference>
<keyword evidence="8" id="KW-1185">Reference proteome</keyword>
<dbReference type="Gene3D" id="1.20.58.2220">
    <property type="entry name" value="Formin, FH2 domain"/>
    <property type="match status" value="1"/>
</dbReference>
<feature type="region of interest" description="Disordered" evidence="5">
    <location>
        <begin position="1"/>
        <end position="80"/>
    </location>
</feature>
<dbReference type="PROSITE" id="PS51444">
    <property type="entry name" value="FH2"/>
    <property type="match status" value="1"/>
</dbReference>